<dbReference type="EMBL" id="LCRR01000003">
    <property type="protein sequence ID" value="KKW37833.1"/>
    <property type="molecule type" value="Genomic_DNA"/>
</dbReference>
<accession>A0A0G1Y306</accession>
<evidence type="ECO:0000256" key="2">
    <source>
        <dbReference type="SAM" id="Phobius"/>
    </source>
</evidence>
<protein>
    <recommendedName>
        <fullName evidence="5">DUF11 domain-containing protein</fullName>
    </recommendedName>
</protein>
<evidence type="ECO:0000313" key="4">
    <source>
        <dbReference type="Proteomes" id="UP000033852"/>
    </source>
</evidence>
<sequence length="619" mass="65052">MEELKDKLYSRTLKEDAKDIRAPLSPGESGARALWEDSDGQTPQAQMRNRSGPFADKKASFSLAKKFFIASAGFFIVALGAAAYFFFGGANFISSRNIDLQIVAPSLIDGGSEAQLQFIVQNRNASELRLVDLVIEYPAGTRDPKDPTKEYPRERQSLGTIEPGRQLKRTASAVFYGQEGSVQKVRATLEYSVKGSTAIFTKESEASFTIGSSPVSVAIDAPSEVVSGAPFAIEMEVRSNAQSPTESVAIEVQYPAGFSLQNSSPRAGAGGLWRLGTLEPGASETIILRGILEGQDGDNKVFRFLAGQESDETSSRVRVPFLSMPVTLSVARPMVAGSISVDGQSGKTIAAQAGRKLQGFVSWRNNSAEAVQDIEVSLALKGPMLERGSIESTAGFFQSVDNSIIWTKTQDPSLARAEPGGGGSLQFSFATLPPGTSGTLYSNPTIDLSLSVRASRAPSGGEPQEITGAAQSQVVLASAVSLLVRASVSGGVAPPRAESATTYNIVWSIKNSSNTVGGTAVSAVLPPYVQFISGGEGITYDQSSRTVRWSVGDVKAGVGYTSAAREVSFQISMSPSQSQVGQAPQITGAAALTGTDRFAQVQVSATAEAPTTGAAVLPK</sequence>
<keyword evidence="2" id="KW-0472">Membrane</keyword>
<evidence type="ECO:0008006" key="5">
    <source>
        <dbReference type="Google" id="ProtNLM"/>
    </source>
</evidence>
<dbReference type="AlphaFoldDB" id="A0A0G1Y306"/>
<proteinExistence type="predicted"/>
<gene>
    <name evidence="3" type="ORF">UY86_C0003G0055</name>
</gene>
<name>A0A0G1Y306_9BACT</name>
<dbReference type="PATRIC" id="fig|1618607.3.peg.242"/>
<feature type="compositionally biased region" description="Polar residues" evidence="1">
    <location>
        <begin position="40"/>
        <end position="49"/>
    </location>
</feature>
<dbReference type="STRING" id="1618607.UY86_C0003G0055"/>
<keyword evidence="2" id="KW-0812">Transmembrane</keyword>
<feature type="transmembrane region" description="Helical" evidence="2">
    <location>
        <begin position="67"/>
        <end position="87"/>
    </location>
</feature>
<reference evidence="3 4" key="1">
    <citation type="journal article" date="2015" name="Nature">
        <title>rRNA introns, odd ribosomes, and small enigmatic genomes across a large radiation of phyla.</title>
        <authorList>
            <person name="Brown C.T."/>
            <person name="Hug L.A."/>
            <person name="Thomas B.C."/>
            <person name="Sharon I."/>
            <person name="Castelle C.J."/>
            <person name="Singh A."/>
            <person name="Wilkins M.J."/>
            <person name="Williams K.H."/>
            <person name="Banfield J.F."/>
        </authorList>
    </citation>
    <scope>NUCLEOTIDE SEQUENCE [LARGE SCALE GENOMIC DNA]</scope>
</reference>
<dbReference type="Proteomes" id="UP000033852">
    <property type="component" value="Unassembled WGS sequence"/>
</dbReference>
<organism evidence="3 4">
    <name type="scientific">Candidatus Adlerbacteria bacterium GW2011_GWB1_54_7</name>
    <dbReference type="NCBI Taxonomy" id="1618607"/>
    <lineage>
        <taxon>Bacteria</taxon>
        <taxon>Candidatus Adleribacteriota</taxon>
    </lineage>
</organism>
<comment type="caution">
    <text evidence="3">The sequence shown here is derived from an EMBL/GenBank/DDBJ whole genome shotgun (WGS) entry which is preliminary data.</text>
</comment>
<keyword evidence="2" id="KW-1133">Transmembrane helix</keyword>
<feature type="region of interest" description="Disordered" evidence="1">
    <location>
        <begin position="19"/>
        <end position="52"/>
    </location>
</feature>
<evidence type="ECO:0000256" key="1">
    <source>
        <dbReference type="SAM" id="MobiDB-lite"/>
    </source>
</evidence>
<evidence type="ECO:0000313" key="3">
    <source>
        <dbReference type="EMBL" id="KKW37833.1"/>
    </source>
</evidence>